<evidence type="ECO:0000256" key="1">
    <source>
        <dbReference type="SAM" id="MobiDB-lite"/>
    </source>
</evidence>
<accession>A0A1H4M409</accession>
<name>A0A1H4M409_9BACT</name>
<feature type="region of interest" description="Disordered" evidence="1">
    <location>
        <begin position="14"/>
        <end position="40"/>
    </location>
</feature>
<dbReference type="InterPro" id="IPR011990">
    <property type="entry name" value="TPR-like_helical_dom_sf"/>
</dbReference>
<dbReference type="Gene3D" id="1.25.40.10">
    <property type="entry name" value="Tetratricopeptide repeat domain"/>
    <property type="match status" value="1"/>
</dbReference>
<feature type="compositionally biased region" description="Basic and acidic residues" evidence="1">
    <location>
        <begin position="593"/>
        <end position="606"/>
    </location>
</feature>
<dbReference type="EMBL" id="FNSD01000001">
    <property type="protein sequence ID" value="SEB77537.1"/>
    <property type="molecule type" value="Genomic_DNA"/>
</dbReference>
<feature type="chain" id="PRO_5010357372" evidence="2">
    <location>
        <begin position="18"/>
        <end position="615"/>
    </location>
</feature>
<dbReference type="SUPFAM" id="SSF48452">
    <property type="entry name" value="TPR-like"/>
    <property type="match status" value="1"/>
</dbReference>
<reference evidence="3 4" key="1">
    <citation type="submission" date="2016-10" db="EMBL/GenBank/DDBJ databases">
        <authorList>
            <person name="de Groot N.N."/>
        </authorList>
    </citation>
    <scope>NUCLEOTIDE SEQUENCE [LARGE SCALE GENOMIC DNA]</scope>
    <source>
        <strain evidence="3 4">AB35.6</strain>
    </source>
</reference>
<protein>
    <submittedName>
        <fullName evidence="3">Uncharacterized protein</fullName>
    </submittedName>
</protein>
<sequence>MLLLTFALSAATLPAQSSSSSSTNKPDDSAQDPQKPSSTVVRRAVEAGGSAVSLETSETLFTMAAALNSCGYDNGLESSLPVRAAIRAEMATAVKAGFEARAAHDTLCTYIDGHKQPGARNLAQYVSLALFLSPPPDLVLSVGEGDLPPDSQNVIGILPLLRDFAVKAQLHSIFARHRAEYEDAVLQVHDSVTRMLLETNVYLHQPVSSYDGRRFEVLLEPMLSPQAVNARIYGTDYFIAVSPTKVEDPSISKTSPGSRMSVSDRAAGLQMDQIRRMYLLYNVDPIIYARAGATNRLLPLLKTVSDAPIDFTYKSDIVALTTECLIKAIEARTMDVGIPKPAKPGAVKARTEIDDYNQALIDYDKKAEAVRRRQVLLDMESGWVLTGSFYDKLAIQDREGISLKESIGEMVYGMDVPSEVSKAKKIPFFAPDSTNLVAGAGITHARSPRRSLSIVDQAELKLQKGDRTGAEELAEKELATNPNSGDALYILARVKLTQGDPQAAYDRFTQVVANSKDPRTLAWSHVYLGRLYDTQRGNSRPKAVAEYKAALNTPGIQQDVRAAAEAGIQKPFAAPKRTVTDSDQSPDDEELDPTGKKQKESYKPSEEVIPTAPRR</sequence>
<evidence type="ECO:0000313" key="3">
    <source>
        <dbReference type="EMBL" id="SEB77537.1"/>
    </source>
</evidence>
<evidence type="ECO:0000256" key="2">
    <source>
        <dbReference type="SAM" id="SignalP"/>
    </source>
</evidence>
<feature type="compositionally biased region" description="Low complexity" evidence="1">
    <location>
        <begin position="14"/>
        <end position="24"/>
    </location>
</feature>
<dbReference type="AlphaFoldDB" id="A0A1H4M409"/>
<feature type="region of interest" description="Disordered" evidence="1">
    <location>
        <begin position="567"/>
        <end position="615"/>
    </location>
</feature>
<proteinExistence type="predicted"/>
<evidence type="ECO:0000313" key="4">
    <source>
        <dbReference type="Proteomes" id="UP000182409"/>
    </source>
</evidence>
<keyword evidence="2" id="KW-0732">Signal</keyword>
<gene>
    <name evidence="3" type="ORF">SAMN05443244_1806</name>
</gene>
<dbReference type="Proteomes" id="UP000182409">
    <property type="component" value="Unassembled WGS sequence"/>
</dbReference>
<feature type="compositionally biased region" description="Polar residues" evidence="1">
    <location>
        <begin position="31"/>
        <end position="40"/>
    </location>
</feature>
<feature type="signal peptide" evidence="2">
    <location>
        <begin position="1"/>
        <end position="17"/>
    </location>
</feature>
<organism evidence="3 4">
    <name type="scientific">Terriglobus roseus</name>
    <dbReference type="NCBI Taxonomy" id="392734"/>
    <lineage>
        <taxon>Bacteria</taxon>
        <taxon>Pseudomonadati</taxon>
        <taxon>Acidobacteriota</taxon>
        <taxon>Terriglobia</taxon>
        <taxon>Terriglobales</taxon>
        <taxon>Acidobacteriaceae</taxon>
        <taxon>Terriglobus</taxon>
    </lineage>
</organism>